<feature type="transmembrane region" description="Helical" evidence="10">
    <location>
        <begin position="371"/>
        <end position="389"/>
    </location>
</feature>
<keyword evidence="7" id="KW-0406">Ion transport</keyword>
<evidence type="ECO:0000256" key="5">
    <source>
        <dbReference type="ARBA" id="ARBA00022692"/>
    </source>
</evidence>
<protein>
    <recommendedName>
        <fullName evidence="9">Multidrug-efflux transporter</fullName>
    </recommendedName>
</protein>
<dbReference type="OMA" id="EFWILLK"/>
<dbReference type="GO" id="GO:0006811">
    <property type="term" value="P:monoatomic ion transport"/>
    <property type="evidence" value="ECO:0007669"/>
    <property type="project" value="UniProtKB-KW"/>
</dbReference>
<evidence type="ECO:0000313" key="11">
    <source>
        <dbReference type="EMBL" id="AAL86370.1"/>
    </source>
</evidence>
<evidence type="ECO:0000256" key="10">
    <source>
        <dbReference type="SAM" id="Phobius"/>
    </source>
</evidence>
<dbReference type="NCBIfam" id="TIGR00797">
    <property type="entry name" value="matE"/>
    <property type="match status" value="1"/>
</dbReference>
<proteinExistence type="predicted"/>
<dbReference type="GO" id="GO:0015297">
    <property type="term" value="F:antiporter activity"/>
    <property type="evidence" value="ECO:0007669"/>
    <property type="project" value="UniProtKB-KW"/>
</dbReference>
<feature type="transmembrane region" description="Helical" evidence="10">
    <location>
        <begin position="137"/>
        <end position="157"/>
    </location>
</feature>
<feature type="transmembrane region" description="Helical" evidence="10">
    <location>
        <begin position="244"/>
        <end position="270"/>
    </location>
</feature>
<dbReference type="PANTHER" id="PTHR43298">
    <property type="entry name" value="MULTIDRUG RESISTANCE PROTEIN NORM-RELATED"/>
    <property type="match status" value="1"/>
</dbReference>
<evidence type="ECO:0000256" key="6">
    <source>
        <dbReference type="ARBA" id="ARBA00022989"/>
    </source>
</evidence>
<organism evidence="11">
    <name type="scientific">Megalodesulfovibrio gigas</name>
    <name type="common">Desulfovibrio gigas</name>
    <dbReference type="NCBI Taxonomy" id="879"/>
    <lineage>
        <taxon>Bacteria</taxon>
        <taxon>Pseudomonadati</taxon>
        <taxon>Thermodesulfobacteriota</taxon>
        <taxon>Desulfovibrionia</taxon>
        <taxon>Desulfovibrionales</taxon>
        <taxon>Desulfovibrionaceae</taxon>
        <taxon>Megalodesulfovibrio</taxon>
    </lineage>
</organism>
<dbReference type="InterPro" id="IPR050222">
    <property type="entry name" value="MATE_MdtK"/>
</dbReference>
<feature type="transmembrane region" description="Helical" evidence="10">
    <location>
        <begin position="96"/>
        <end position="117"/>
    </location>
</feature>
<evidence type="ECO:0000256" key="3">
    <source>
        <dbReference type="ARBA" id="ARBA00022449"/>
    </source>
</evidence>
<accession>Q8RQ03</accession>
<keyword evidence="6 10" id="KW-1133">Transmembrane helix</keyword>
<keyword evidence="3" id="KW-0050">Antiport</keyword>
<evidence type="ECO:0000256" key="2">
    <source>
        <dbReference type="ARBA" id="ARBA00022448"/>
    </source>
</evidence>
<feature type="transmembrane region" description="Helical" evidence="10">
    <location>
        <begin position="327"/>
        <end position="351"/>
    </location>
</feature>
<comment type="subcellular location">
    <subcellularLocation>
        <location evidence="1">Cell membrane</location>
        <topology evidence="1">Multi-pass membrane protein</topology>
    </subcellularLocation>
</comment>
<reference evidence="11" key="1">
    <citation type="journal article" date="2001" name="DNA Seq.">
        <title>A 6940 bp DNA fragment from Desulfovibrio gigas contains genes coding for lipoproteins, universal stress response and transcriptional regulator protein homologues.</title>
        <authorList>
            <person name="Silva G."/>
            <person name="Rodrigues-Pousada C."/>
        </authorList>
    </citation>
    <scope>NUCLEOTIDE SEQUENCE</scope>
</reference>
<evidence type="ECO:0000256" key="8">
    <source>
        <dbReference type="ARBA" id="ARBA00023136"/>
    </source>
</evidence>
<dbReference type="EMBL" id="AF332574">
    <property type="protein sequence ID" value="AAL86370.1"/>
    <property type="molecule type" value="Genomic_DNA"/>
</dbReference>
<dbReference type="Pfam" id="PF01554">
    <property type="entry name" value="MatE"/>
    <property type="match status" value="2"/>
</dbReference>
<sequence>MLPPAIASRWAAPNGYRDVLRISLPMIASMGAHTVMLTTDRFFLSQHSLEAIAASWPAGMANFAFMALFMGTAQYVNVFIAQYVGSEAPARVGAAVWQGVWFCLAAGLLMACTALLARPIFSLAGHEPMVLQMEVEYFQILSVGAIFGLLQNTLSCFYSGQGLTRPVMYVNIAGALVNVPLDYCFIFGVGPFPAWGVAGAAVATVIGAMVSAGLFALLVFSRENERRFGTRSQWRLDRELMRRFLRYGLPGGTQFGVEILAFTVFLFLAGRLGTEALAATNMAISINTVGFLPMVGLHIALSTMVGQAIGGGSPAMARRAIRSGLHLALLWTSFAVAVYVLLPEPLIAIFLDPDSPGAPAVLALGVELMRFVSAYAFFDALILVFFAALKGAGDTVFIMRSIIVVALGAMIIPGVAVVEWLDGNIYFLWSLLTAYVAILGVGGVLRYRGGKWQGMRVVETAAQVVDT</sequence>
<feature type="transmembrane region" description="Helical" evidence="10">
    <location>
        <begin position="63"/>
        <end position="84"/>
    </location>
</feature>
<dbReference type="AlphaFoldDB" id="Q8RQ03"/>
<evidence type="ECO:0000256" key="9">
    <source>
        <dbReference type="ARBA" id="ARBA00031636"/>
    </source>
</evidence>
<feature type="transmembrane region" description="Helical" evidence="10">
    <location>
        <begin position="401"/>
        <end position="421"/>
    </location>
</feature>
<dbReference type="GO" id="GO:0042910">
    <property type="term" value="F:xenobiotic transmembrane transporter activity"/>
    <property type="evidence" value="ECO:0007669"/>
    <property type="project" value="InterPro"/>
</dbReference>
<dbReference type="PANTHER" id="PTHR43298:SF2">
    <property type="entry name" value="FMN_FAD EXPORTER YEEO-RELATED"/>
    <property type="match status" value="1"/>
</dbReference>
<dbReference type="InterPro" id="IPR002528">
    <property type="entry name" value="MATE_fam"/>
</dbReference>
<dbReference type="CDD" id="cd13133">
    <property type="entry name" value="MATE_like_7"/>
    <property type="match status" value="1"/>
</dbReference>
<keyword evidence="2" id="KW-0813">Transport</keyword>
<dbReference type="InterPro" id="IPR048279">
    <property type="entry name" value="MdtK-like"/>
</dbReference>
<dbReference type="GO" id="GO:0005886">
    <property type="term" value="C:plasma membrane"/>
    <property type="evidence" value="ECO:0007669"/>
    <property type="project" value="UniProtKB-SubCell"/>
</dbReference>
<name>Q8RQ03_MEGGA</name>
<feature type="transmembrane region" description="Helical" evidence="10">
    <location>
        <begin position="427"/>
        <end position="447"/>
    </location>
</feature>
<keyword evidence="8 10" id="KW-0472">Membrane</keyword>
<feature type="transmembrane region" description="Helical" evidence="10">
    <location>
        <begin position="195"/>
        <end position="220"/>
    </location>
</feature>
<feature type="transmembrane region" description="Helical" evidence="10">
    <location>
        <begin position="169"/>
        <end position="189"/>
    </location>
</feature>
<evidence type="ECO:0000256" key="4">
    <source>
        <dbReference type="ARBA" id="ARBA00022475"/>
    </source>
</evidence>
<dbReference type="PIRSF" id="PIRSF006603">
    <property type="entry name" value="DinF"/>
    <property type="match status" value="1"/>
</dbReference>
<feature type="transmembrane region" description="Helical" evidence="10">
    <location>
        <begin position="282"/>
        <end position="306"/>
    </location>
</feature>
<evidence type="ECO:0000256" key="1">
    <source>
        <dbReference type="ARBA" id="ARBA00004651"/>
    </source>
</evidence>
<keyword evidence="4" id="KW-1003">Cell membrane</keyword>
<keyword evidence="5 10" id="KW-0812">Transmembrane</keyword>
<evidence type="ECO:0000256" key="7">
    <source>
        <dbReference type="ARBA" id="ARBA00023065"/>
    </source>
</evidence>